<dbReference type="PANTHER" id="PTHR42929">
    <property type="entry name" value="INNER MEMBRANE ABC TRANSPORTER PERMEASE PROTEIN YDCU-RELATED-RELATED"/>
    <property type="match status" value="1"/>
</dbReference>
<dbReference type="Pfam" id="PF00528">
    <property type="entry name" value="BPD_transp_1"/>
    <property type="match status" value="1"/>
</dbReference>
<dbReference type="PANTHER" id="PTHR42929:SF5">
    <property type="entry name" value="ABC TRANSPORTER PERMEASE PROTEIN"/>
    <property type="match status" value="1"/>
</dbReference>
<feature type="transmembrane region" description="Helical" evidence="8">
    <location>
        <begin position="189"/>
        <end position="218"/>
    </location>
</feature>
<dbReference type="PROSITE" id="PS50928">
    <property type="entry name" value="ABC_TM1"/>
    <property type="match status" value="1"/>
</dbReference>
<evidence type="ECO:0000259" key="9">
    <source>
        <dbReference type="PROSITE" id="PS50928"/>
    </source>
</evidence>
<sequence>MSRRAAFRAGLVLLVPLLLFVLLAYGIPFFGVVEWSVTEPTFGFTQYVRLTQDPLVLSVFVRTFRICAVVTVCAVVGAYAIAYLWVRGTPLQRNIAEFCILVPFWISVLTRAFGWLALLSSRGLINTWLQSIGFVSEPLTLVRNEFGVIVGMTHFLLPYAVFPIASAMRNLDDRVLMAARGLGARRSRVFWTVFVPMTASGVLGAALIVFVFALGFFVTPAILGGGRSVMIAELVYLRMFQSIDWGLGAAMSVALLLIVGLLAALMFRFLKPAGLVR</sequence>
<keyword evidence="5 8" id="KW-0812">Transmembrane</keyword>
<feature type="transmembrane region" description="Helical" evidence="8">
    <location>
        <begin position="146"/>
        <end position="168"/>
    </location>
</feature>
<dbReference type="RefSeq" id="WP_379958831.1">
    <property type="nucleotide sequence ID" value="NZ_JAUYVI010000006.1"/>
</dbReference>
<keyword evidence="11" id="KW-1185">Reference proteome</keyword>
<evidence type="ECO:0000256" key="7">
    <source>
        <dbReference type="ARBA" id="ARBA00023136"/>
    </source>
</evidence>
<comment type="subcellular location">
    <subcellularLocation>
        <location evidence="1 8">Cell membrane</location>
        <topology evidence="1 8">Multi-pass membrane protein</topology>
    </subcellularLocation>
</comment>
<comment type="caution">
    <text evidence="10">The sequence shown here is derived from an EMBL/GenBank/DDBJ whole genome shotgun (WGS) entry which is preliminary data.</text>
</comment>
<evidence type="ECO:0000256" key="1">
    <source>
        <dbReference type="ARBA" id="ARBA00004651"/>
    </source>
</evidence>
<feature type="transmembrane region" description="Helical" evidence="8">
    <location>
        <begin position="98"/>
        <end position="118"/>
    </location>
</feature>
<evidence type="ECO:0000256" key="5">
    <source>
        <dbReference type="ARBA" id="ARBA00022692"/>
    </source>
</evidence>
<accession>A0ABU0YTR8</accession>
<proteinExistence type="inferred from homology"/>
<evidence type="ECO:0000256" key="8">
    <source>
        <dbReference type="RuleBase" id="RU363032"/>
    </source>
</evidence>
<evidence type="ECO:0000256" key="3">
    <source>
        <dbReference type="ARBA" id="ARBA00022448"/>
    </source>
</evidence>
<keyword evidence="4" id="KW-1003">Cell membrane</keyword>
<feature type="transmembrane region" description="Helical" evidence="8">
    <location>
        <begin position="63"/>
        <end position="86"/>
    </location>
</feature>
<dbReference type="SUPFAM" id="SSF161098">
    <property type="entry name" value="MetI-like"/>
    <property type="match status" value="1"/>
</dbReference>
<evidence type="ECO:0000256" key="2">
    <source>
        <dbReference type="ARBA" id="ARBA00007069"/>
    </source>
</evidence>
<keyword evidence="3 8" id="KW-0813">Transport</keyword>
<dbReference type="InterPro" id="IPR000515">
    <property type="entry name" value="MetI-like"/>
</dbReference>
<dbReference type="Gene3D" id="1.10.3720.10">
    <property type="entry name" value="MetI-like"/>
    <property type="match status" value="1"/>
</dbReference>
<protein>
    <submittedName>
        <fullName evidence="10">ABC transporter permease</fullName>
    </submittedName>
</protein>
<dbReference type="InterPro" id="IPR035906">
    <property type="entry name" value="MetI-like_sf"/>
</dbReference>
<dbReference type="Proteomes" id="UP001230156">
    <property type="component" value="Unassembled WGS sequence"/>
</dbReference>
<evidence type="ECO:0000256" key="6">
    <source>
        <dbReference type="ARBA" id="ARBA00022989"/>
    </source>
</evidence>
<evidence type="ECO:0000313" key="10">
    <source>
        <dbReference type="EMBL" id="MDQ7250063.1"/>
    </source>
</evidence>
<reference evidence="11" key="1">
    <citation type="submission" date="2023-08" db="EMBL/GenBank/DDBJ databases">
        <title>Rhodospirillaceae gen. nov., a novel taxon isolated from the Yangtze River Yuezi River estuary sludge.</title>
        <authorList>
            <person name="Ruan L."/>
        </authorList>
    </citation>
    <scope>NUCLEOTIDE SEQUENCE [LARGE SCALE GENOMIC DNA]</scope>
    <source>
        <strain evidence="11">R-7</strain>
    </source>
</reference>
<gene>
    <name evidence="10" type="ORF">Q8A70_20405</name>
</gene>
<name>A0ABU0YTR8_9PROT</name>
<keyword evidence="6 8" id="KW-1133">Transmembrane helix</keyword>
<evidence type="ECO:0000313" key="11">
    <source>
        <dbReference type="Proteomes" id="UP001230156"/>
    </source>
</evidence>
<dbReference type="CDD" id="cd06261">
    <property type="entry name" value="TM_PBP2"/>
    <property type="match status" value="1"/>
</dbReference>
<feature type="transmembrane region" description="Helical" evidence="8">
    <location>
        <begin position="245"/>
        <end position="267"/>
    </location>
</feature>
<organism evidence="10 11">
    <name type="scientific">Dongia sedimenti</name>
    <dbReference type="NCBI Taxonomy" id="3064282"/>
    <lineage>
        <taxon>Bacteria</taxon>
        <taxon>Pseudomonadati</taxon>
        <taxon>Pseudomonadota</taxon>
        <taxon>Alphaproteobacteria</taxon>
        <taxon>Rhodospirillales</taxon>
        <taxon>Dongiaceae</taxon>
        <taxon>Dongia</taxon>
    </lineage>
</organism>
<dbReference type="EMBL" id="JAUYVI010000006">
    <property type="protein sequence ID" value="MDQ7250063.1"/>
    <property type="molecule type" value="Genomic_DNA"/>
</dbReference>
<comment type="similarity">
    <text evidence="2">Belongs to the binding-protein-dependent transport system permease family. CysTW subfamily.</text>
</comment>
<keyword evidence="7 8" id="KW-0472">Membrane</keyword>
<feature type="domain" description="ABC transmembrane type-1" evidence="9">
    <location>
        <begin position="60"/>
        <end position="266"/>
    </location>
</feature>
<evidence type="ECO:0000256" key="4">
    <source>
        <dbReference type="ARBA" id="ARBA00022475"/>
    </source>
</evidence>